<dbReference type="SUPFAM" id="SSF56731">
    <property type="entry name" value="DNA primase core"/>
    <property type="match status" value="1"/>
</dbReference>
<evidence type="ECO:0000313" key="2">
    <source>
        <dbReference type="Proteomes" id="UP000287872"/>
    </source>
</evidence>
<comment type="caution">
    <text evidence="1">The sequence shown here is derived from an EMBL/GenBank/DDBJ whole genome shotgun (WGS) entry which is preliminary data.</text>
</comment>
<dbReference type="EMBL" id="BHYK01000021">
    <property type="protein sequence ID" value="GCD11711.1"/>
    <property type="molecule type" value="Genomic_DNA"/>
</dbReference>
<dbReference type="PANTHER" id="PTHR30313">
    <property type="entry name" value="DNA PRIMASE"/>
    <property type="match status" value="1"/>
</dbReference>
<dbReference type="OrthoDB" id="2327166at2"/>
<proteinExistence type="predicted"/>
<dbReference type="Gene3D" id="3.40.1360.10">
    <property type="match status" value="1"/>
</dbReference>
<keyword evidence="2" id="KW-1185">Reference proteome</keyword>
<dbReference type="PANTHER" id="PTHR30313:SF2">
    <property type="entry name" value="DNA PRIMASE"/>
    <property type="match status" value="1"/>
</dbReference>
<protein>
    <submittedName>
        <fullName evidence="1">DNA primase</fullName>
    </submittedName>
</protein>
<gene>
    <name evidence="1" type="ORF">Ctaglu_33340</name>
</gene>
<name>A0A401UQC3_9CLOT</name>
<dbReference type="GO" id="GO:0006269">
    <property type="term" value="P:DNA replication, synthesis of primer"/>
    <property type="evidence" value="ECO:0007669"/>
    <property type="project" value="TreeGrafter"/>
</dbReference>
<dbReference type="GO" id="GO:0005737">
    <property type="term" value="C:cytoplasm"/>
    <property type="evidence" value="ECO:0007669"/>
    <property type="project" value="TreeGrafter"/>
</dbReference>
<dbReference type="RefSeq" id="WP_125003767.1">
    <property type="nucleotide sequence ID" value="NZ_BHYK01000021.1"/>
</dbReference>
<sequence>MIVKIKEALYNQEDKLKSILEDIGCQNIHNISDIEIRFGMDDEGTGSGNKLRIDTLSYRSFSRDGFGDILTLVADVKGIELGESIKWLANKLNIKKGYTDTTNIKLPFDGFFKGFGKAKEVDETPPPVYSEIILEEYLRYGVSNLFIQDGISAITQEAFTIGYDIVSNRITIVWRNEIGEIIGIMGRKNRIEIKKKELKYLPVIDFRKSCTLFGLYENYKYILEKSIIIIVESEKSVLKGRELGFYNVVALGGNNISPRQAKLIKSMGCNVIVALDEGMPLSHATEQAYKVQVNNVFFSNEVNVVDMCMSSNPYITQEKVSMLDLDRITIDKIMVEHLIYIDPL</sequence>
<organism evidence="1 2">
    <name type="scientific">Clostridium tagluense</name>
    <dbReference type="NCBI Taxonomy" id="360422"/>
    <lineage>
        <taxon>Bacteria</taxon>
        <taxon>Bacillati</taxon>
        <taxon>Bacillota</taxon>
        <taxon>Clostridia</taxon>
        <taxon>Eubacteriales</taxon>
        <taxon>Clostridiaceae</taxon>
        <taxon>Clostridium</taxon>
    </lineage>
</organism>
<accession>A0A401UQC3</accession>
<dbReference type="InterPro" id="IPR050219">
    <property type="entry name" value="DnaG_primase"/>
</dbReference>
<reference evidence="1 2" key="1">
    <citation type="submission" date="2018-11" db="EMBL/GenBank/DDBJ databases">
        <title>Genome sequencing and assembly of Clostridium tagluense strain A121.</title>
        <authorList>
            <person name="Murakami T."/>
            <person name="Segawa T."/>
            <person name="Shcherbakova V.A."/>
            <person name="Mori H."/>
            <person name="Yoshimura Y."/>
        </authorList>
    </citation>
    <scope>NUCLEOTIDE SEQUENCE [LARGE SCALE GENOMIC DNA]</scope>
    <source>
        <strain evidence="1 2">A121</strain>
    </source>
</reference>
<evidence type="ECO:0000313" key="1">
    <source>
        <dbReference type="EMBL" id="GCD11711.1"/>
    </source>
</evidence>
<dbReference type="AlphaFoldDB" id="A0A401UQC3"/>
<dbReference type="Proteomes" id="UP000287872">
    <property type="component" value="Unassembled WGS sequence"/>
</dbReference>